<sequence length="69" mass="8198">MTEKPFLILLKIHGRPFHPHHWAADQTHFEVRFHREIQWHAPFPSPLHASVLQRCSHFPASHMIFSINV</sequence>
<evidence type="ECO:0000313" key="1">
    <source>
        <dbReference type="EMBL" id="JAH11494.1"/>
    </source>
</evidence>
<reference evidence="1" key="2">
    <citation type="journal article" date="2015" name="Fish Shellfish Immunol.">
        <title>Early steps in the European eel (Anguilla anguilla)-Vibrio vulnificus interaction in the gills: Role of the RtxA13 toxin.</title>
        <authorList>
            <person name="Callol A."/>
            <person name="Pajuelo D."/>
            <person name="Ebbesson L."/>
            <person name="Teles M."/>
            <person name="MacKenzie S."/>
            <person name="Amaro C."/>
        </authorList>
    </citation>
    <scope>NUCLEOTIDE SEQUENCE</scope>
</reference>
<proteinExistence type="predicted"/>
<reference evidence="1" key="1">
    <citation type="submission" date="2014-11" db="EMBL/GenBank/DDBJ databases">
        <authorList>
            <person name="Amaro Gonzalez C."/>
        </authorList>
    </citation>
    <scope>NUCLEOTIDE SEQUENCE</scope>
</reference>
<dbReference type="EMBL" id="GBXM01097083">
    <property type="protein sequence ID" value="JAH11494.1"/>
    <property type="molecule type" value="Transcribed_RNA"/>
</dbReference>
<dbReference type="AlphaFoldDB" id="A0A0E9Q423"/>
<accession>A0A0E9Q423</accession>
<organism evidence="1">
    <name type="scientific">Anguilla anguilla</name>
    <name type="common">European freshwater eel</name>
    <name type="synonym">Muraena anguilla</name>
    <dbReference type="NCBI Taxonomy" id="7936"/>
    <lineage>
        <taxon>Eukaryota</taxon>
        <taxon>Metazoa</taxon>
        <taxon>Chordata</taxon>
        <taxon>Craniata</taxon>
        <taxon>Vertebrata</taxon>
        <taxon>Euteleostomi</taxon>
        <taxon>Actinopterygii</taxon>
        <taxon>Neopterygii</taxon>
        <taxon>Teleostei</taxon>
        <taxon>Anguilliformes</taxon>
        <taxon>Anguillidae</taxon>
        <taxon>Anguilla</taxon>
    </lineage>
</organism>
<protein>
    <submittedName>
        <fullName evidence="1">Uncharacterized protein</fullName>
    </submittedName>
</protein>
<name>A0A0E9Q423_ANGAN</name>